<feature type="domain" description="DNA mismatch repair protein S5" evidence="6">
    <location>
        <begin position="209"/>
        <end position="327"/>
    </location>
</feature>
<dbReference type="Pfam" id="PF13589">
    <property type="entry name" value="HATPase_c_3"/>
    <property type="match status" value="1"/>
</dbReference>
<comment type="function">
    <text evidence="4">This protein is involved in the repair of mismatches in DNA. It is required for dam-dependent methyl-directed DNA mismatch repair. May act as a 'molecular matchmaker', a protein that promotes the formation of a stable complex between two or more DNA-binding proteins in an ATP-dependent manner without itself being part of a final effector complex.</text>
</comment>
<dbReference type="EMBL" id="VUNR01000001">
    <property type="protein sequence ID" value="MSU07554.1"/>
    <property type="molecule type" value="Genomic_DNA"/>
</dbReference>
<dbReference type="GO" id="GO:0006298">
    <property type="term" value="P:mismatch repair"/>
    <property type="evidence" value="ECO:0007669"/>
    <property type="project" value="UniProtKB-UniRule"/>
</dbReference>
<dbReference type="InterPro" id="IPR014790">
    <property type="entry name" value="MutL_C"/>
</dbReference>
<dbReference type="Gene3D" id="3.30.565.10">
    <property type="entry name" value="Histidine kinase-like ATPase, C-terminal domain"/>
    <property type="match status" value="1"/>
</dbReference>
<keyword evidence="3 4" id="KW-0234">DNA repair</keyword>
<dbReference type="FunFam" id="3.30.565.10:FF:000003">
    <property type="entry name" value="DNA mismatch repair endonuclease MutL"/>
    <property type="match status" value="1"/>
</dbReference>
<dbReference type="HAMAP" id="MF_00149">
    <property type="entry name" value="DNA_mis_repair"/>
    <property type="match status" value="1"/>
</dbReference>
<dbReference type="SMART" id="SM01340">
    <property type="entry name" value="DNA_mis_repair"/>
    <property type="match status" value="1"/>
</dbReference>
<dbReference type="PANTHER" id="PTHR10073:SF12">
    <property type="entry name" value="DNA MISMATCH REPAIR PROTEIN MLH1"/>
    <property type="match status" value="1"/>
</dbReference>
<protein>
    <recommendedName>
        <fullName evidence="4">DNA mismatch repair protein MutL</fullName>
    </recommendedName>
</protein>
<evidence type="ECO:0000313" key="7">
    <source>
        <dbReference type="EMBL" id="MSU07554.1"/>
    </source>
</evidence>
<keyword evidence="8" id="KW-1185">Reference proteome</keyword>
<dbReference type="AlphaFoldDB" id="A0A6I2UD24"/>
<dbReference type="CDD" id="cd00782">
    <property type="entry name" value="MutL_Trans"/>
    <property type="match status" value="1"/>
</dbReference>
<dbReference type="Pfam" id="PF08676">
    <property type="entry name" value="MutL_C"/>
    <property type="match status" value="1"/>
</dbReference>
<dbReference type="GeneID" id="96777463"/>
<evidence type="ECO:0000259" key="6">
    <source>
        <dbReference type="SMART" id="SM01340"/>
    </source>
</evidence>
<dbReference type="InterPro" id="IPR014721">
    <property type="entry name" value="Ribsml_uS5_D2-typ_fold_subgr"/>
</dbReference>
<dbReference type="PROSITE" id="PS00058">
    <property type="entry name" value="DNA_MISMATCH_REPAIR_1"/>
    <property type="match status" value="1"/>
</dbReference>
<dbReference type="InterPro" id="IPR036890">
    <property type="entry name" value="HATPase_C_sf"/>
</dbReference>
<dbReference type="InterPro" id="IPR020667">
    <property type="entry name" value="DNA_mismatch_repair_MutL"/>
</dbReference>
<dbReference type="Gene3D" id="3.30.230.10">
    <property type="match status" value="1"/>
</dbReference>
<dbReference type="NCBIfam" id="TIGR00585">
    <property type="entry name" value="mutl"/>
    <property type="match status" value="1"/>
</dbReference>
<dbReference type="GO" id="GO:0016887">
    <property type="term" value="F:ATP hydrolysis activity"/>
    <property type="evidence" value="ECO:0007669"/>
    <property type="project" value="InterPro"/>
</dbReference>
<dbReference type="InterPro" id="IPR020568">
    <property type="entry name" value="Ribosomal_Su5_D2-typ_SF"/>
</dbReference>
<dbReference type="RefSeq" id="WP_154405169.1">
    <property type="nucleotide sequence ID" value="NZ_VUNR01000001.1"/>
</dbReference>
<keyword evidence="2 4" id="KW-0227">DNA damage</keyword>
<dbReference type="InterPro" id="IPR042121">
    <property type="entry name" value="MutL_C_regsub"/>
</dbReference>
<evidence type="ECO:0000256" key="4">
    <source>
        <dbReference type="HAMAP-Rule" id="MF_00149"/>
    </source>
</evidence>
<gene>
    <name evidence="4 7" type="primary">mutL</name>
    <name evidence="7" type="ORF">FYJ84_00885</name>
</gene>
<dbReference type="InterPro" id="IPR042120">
    <property type="entry name" value="MutL_C_dimsub"/>
</dbReference>
<dbReference type="SUPFAM" id="SSF118116">
    <property type="entry name" value="DNA mismatch repair protein MutL"/>
    <property type="match status" value="1"/>
</dbReference>
<reference evidence="7 8" key="1">
    <citation type="submission" date="2019-08" db="EMBL/GenBank/DDBJ databases">
        <title>In-depth cultivation of the pig gut microbiome towards novel bacterial diversity and tailored functional studies.</title>
        <authorList>
            <person name="Wylensek D."/>
            <person name="Hitch T.C.A."/>
            <person name="Clavel T."/>
        </authorList>
    </citation>
    <scope>NUCLEOTIDE SEQUENCE [LARGE SCALE GENOMIC DNA]</scope>
    <source>
        <strain evidence="7 8">WCA-693-APC-5D-A</strain>
    </source>
</reference>
<dbReference type="GO" id="GO:0032300">
    <property type="term" value="C:mismatch repair complex"/>
    <property type="evidence" value="ECO:0007669"/>
    <property type="project" value="InterPro"/>
</dbReference>
<dbReference type="InterPro" id="IPR037198">
    <property type="entry name" value="MutL_C_sf"/>
</dbReference>
<keyword evidence="7" id="KW-0540">Nuclease</keyword>
<evidence type="ECO:0000256" key="3">
    <source>
        <dbReference type="ARBA" id="ARBA00023204"/>
    </source>
</evidence>
<name>A0A6I2UD24_9FIRM</name>
<feature type="domain" description="MutL C-terminal dimerisation" evidence="5">
    <location>
        <begin position="463"/>
        <end position="603"/>
    </location>
</feature>
<dbReference type="PANTHER" id="PTHR10073">
    <property type="entry name" value="DNA MISMATCH REPAIR PROTEIN MLH, PMS, MUTL"/>
    <property type="match status" value="1"/>
</dbReference>
<dbReference type="Gene3D" id="3.30.1540.20">
    <property type="entry name" value="MutL, C-terminal domain, dimerisation subdomain"/>
    <property type="match status" value="1"/>
</dbReference>
<dbReference type="InterPro" id="IPR002099">
    <property type="entry name" value="MutL/Mlh/PMS"/>
</dbReference>
<evidence type="ECO:0000256" key="1">
    <source>
        <dbReference type="ARBA" id="ARBA00006082"/>
    </source>
</evidence>
<dbReference type="GO" id="GO:0005524">
    <property type="term" value="F:ATP binding"/>
    <property type="evidence" value="ECO:0007669"/>
    <property type="project" value="InterPro"/>
</dbReference>
<dbReference type="InterPro" id="IPR038973">
    <property type="entry name" value="MutL/Mlh/Pms-like"/>
</dbReference>
<dbReference type="SMART" id="SM00853">
    <property type="entry name" value="MutL_C"/>
    <property type="match status" value="1"/>
</dbReference>
<dbReference type="Gene3D" id="3.30.1370.100">
    <property type="entry name" value="MutL, C-terminal domain, regulatory subdomain"/>
    <property type="match status" value="1"/>
</dbReference>
<dbReference type="CDD" id="cd16926">
    <property type="entry name" value="HATPase_MutL-MLH-PMS-like"/>
    <property type="match status" value="1"/>
</dbReference>
<comment type="caution">
    <text evidence="7">The sequence shown here is derived from an EMBL/GenBank/DDBJ whole genome shotgun (WGS) entry which is preliminary data.</text>
</comment>
<dbReference type="SUPFAM" id="SSF54211">
    <property type="entry name" value="Ribosomal protein S5 domain 2-like"/>
    <property type="match status" value="1"/>
</dbReference>
<evidence type="ECO:0000256" key="2">
    <source>
        <dbReference type="ARBA" id="ARBA00022763"/>
    </source>
</evidence>
<dbReference type="GO" id="GO:0004519">
    <property type="term" value="F:endonuclease activity"/>
    <property type="evidence" value="ECO:0007669"/>
    <property type="project" value="UniProtKB-KW"/>
</dbReference>
<dbReference type="Proteomes" id="UP000433181">
    <property type="component" value="Unassembled WGS sequence"/>
</dbReference>
<organism evidence="7 8">
    <name type="scientific">Anaerovibrio slackiae</name>
    <dbReference type="NCBI Taxonomy" id="2652309"/>
    <lineage>
        <taxon>Bacteria</taxon>
        <taxon>Bacillati</taxon>
        <taxon>Bacillota</taxon>
        <taxon>Negativicutes</taxon>
        <taxon>Selenomonadales</taxon>
        <taxon>Selenomonadaceae</taxon>
        <taxon>Anaerovibrio</taxon>
    </lineage>
</organism>
<dbReference type="GO" id="GO:0140664">
    <property type="term" value="F:ATP-dependent DNA damage sensor activity"/>
    <property type="evidence" value="ECO:0007669"/>
    <property type="project" value="InterPro"/>
</dbReference>
<proteinExistence type="inferred from homology"/>
<evidence type="ECO:0000313" key="8">
    <source>
        <dbReference type="Proteomes" id="UP000433181"/>
    </source>
</evidence>
<evidence type="ECO:0000259" key="5">
    <source>
        <dbReference type="SMART" id="SM00853"/>
    </source>
</evidence>
<comment type="similarity">
    <text evidence="1 4">Belongs to the DNA mismatch repair MutL/HexB family.</text>
</comment>
<accession>A0A6I2UD24</accession>
<dbReference type="GO" id="GO:0030983">
    <property type="term" value="F:mismatched DNA binding"/>
    <property type="evidence" value="ECO:0007669"/>
    <property type="project" value="InterPro"/>
</dbReference>
<dbReference type="SUPFAM" id="SSF55874">
    <property type="entry name" value="ATPase domain of HSP90 chaperone/DNA topoisomerase II/histidine kinase"/>
    <property type="match status" value="1"/>
</dbReference>
<sequence>MSFVHVLDDNTINKIAAGEVVERPASVIKELVENAIDAHADRIEVEIAAGGTSFMRVSDNGIGMSRQDAELAILRHATSKIVKVDDLLTIGTLGFRGEALPSIASVSRFTLTTRQAGDELGTEIKISGGSLPEIGETGCGIGTTIRVEDLFFNTPARKKFLKTNNTEGGKINEFIVKLAISNPQIAFKLINNNKMAVSTPGNGDLKDTLQSIYGGTVGSALLPLEFEDEDIRLSGFVTKPSAIRSSRSWQTFIVNGRIIANRAIARAIDNAYHALIPKTGYPLVALNIQVPQNTVDVNVHPQKSEMKFEDESRVFKAVYKAVLDAIRPKDEVRQLGQLGNMAAGVEQAEIDRHVAHGMQEILLEAKDVERASAAPARYVPVYEERRQAAMQWREAAARMEVPKTAEPPEPEPQPVFVPEAEAETVHEMVSVPVPEMKHVPESVSVPEPMPVENDREQSCRMVPIGQVDNTYIIAQDADGLYIVDQHAAHERILFDRFSARAGEIPVQQLLVHLMLDFSSHEAEIIENNLAMLKELGFGLEPAGPNQFRLTEVPADVPSGEAEDFIREILASLEELHKPSAAELRQAAIATASCKAAIKAGFKLNFRQMEILLAELNDTAMPYTCPHGRPTIIKFSTDELAKMFKRTGF</sequence>
<keyword evidence="7" id="KW-0255">Endonuclease</keyword>
<dbReference type="Pfam" id="PF01119">
    <property type="entry name" value="DNA_mis_repair"/>
    <property type="match status" value="1"/>
</dbReference>
<keyword evidence="7" id="KW-0378">Hydrolase</keyword>
<dbReference type="InterPro" id="IPR014762">
    <property type="entry name" value="DNA_mismatch_repair_CS"/>
</dbReference>
<dbReference type="InterPro" id="IPR013507">
    <property type="entry name" value="DNA_mismatch_S5_2-like"/>
</dbReference>